<dbReference type="PANTHER" id="PTHR30146:SF153">
    <property type="entry name" value="LACTOSE OPERON REPRESSOR"/>
    <property type="match status" value="1"/>
</dbReference>
<dbReference type="Proteomes" id="UP000621856">
    <property type="component" value="Unassembled WGS sequence"/>
</dbReference>
<evidence type="ECO:0000256" key="2">
    <source>
        <dbReference type="ARBA" id="ARBA00023125"/>
    </source>
</evidence>
<reference evidence="6" key="2">
    <citation type="submission" date="2020-09" db="EMBL/GenBank/DDBJ databases">
        <authorList>
            <person name="Sun Q."/>
            <person name="Zhou Y."/>
        </authorList>
    </citation>
    <scope>NUCLEOTIDE SEQUENCE</scope>
    <source>
        <strain evidence="6">CGMCC 1.14984</strain>
    </source>
</reference>
<dbReference type="SUPFAM" id="SSF47413">
    <property type="entry name" value="lambda repressor-like DNA-binding domains"/>
    <property type="match status" value="1"/>
</dbReference>
<dbReference type="PRINTS" id="PR00036">
    <property type="entry name" value="HTHLACI"/>
</dbReference>
<dbReference type="Pfam" id="PF13377">
    <property type="entry name" value="Peripla_BP_3"/>
    <property type="match status" value="1"/>
</dbReference>
<sequence>MTRKTTKRGSGKNDAIERAPEGNAIAGKVTMQDIARMAGVSKITVSRVINNSKRVREDTRLRIMKLIEQYGYIPNTQAQSLAFRRSFLIAMIYDNPSPQYIVNMQRGILDVLEETNLQLVIKPCDRSDPKFFEKMAAFMQRNTLFGAILPPSVSEDDKLVTMLNDYDCPCIRIASVNLDTSDRMVRTHDSEGAAEAARHIASLGHKRIAHIHGPLSFRSAHERLEGFRRGLEEHGLDLPSEMIREGAYTYDSGVRCAEQLLSLGTPPTAIFAGNDEMAIGIYQVARSKGYSVPEDLSIVGFDDTPIASRVWPALTTVRLPIREMGSAAALKLVAAPEEAAREISFMPELIVRSSTSRRK</sequence>
<comment type="caution">
    <text evidence="6">The sequence shown here is derived from an EMBL/GenBank/DDBJ whole genome shotgun (WGS) entry which is preliminary data.</text>
</comment>
<gene>
    <name evidence="6" type="ORF">GCM10011355_01620</name>
</gene>
<dbReference type="GO" id="GO:0000976">
    <property type="term" value="F:transcription cis-regulatory region binding"/>
    <property type="evidence" value="ECO:0007669"/>
    <property type="project" value="TreeGrafter"/>
</dbReference>
<organism evidence="6 7">
    <name type="scientific">Aquisalinus luteolus</name>
    <dbReference type="NCBI Taxonomy" id="1566827"/>
    <lineage>
        <taxon>Bacteria</taxon>
        <taxon>Pseudomonadati</taxon>
        <taxon>Pseudomonadota</taxon>
        <taxon>Alphaproteobacteria</taxon>
        <taxon>Parvularculales</taxon>
        <taxon>Parvularculaceae</taxon>
        <taxon>Aquisalinus</taxon>
    </lineage>
</organism>
<evidence type="ECO:0000259" key="5">
    <source>
        <dbReference type="PROSITE" id="PS50932"/>
    </source>
</evidence>
<protein>
    <submittedName>
        <fullName evidence="6">LacI family transcriptional regulator</fullName>
    </submittedName>
</protein>
<dbReference type="EMBL" id="BMGZ01000001">
    <property type="protein sequence ID" value="GGH92343.1"/>
    <property type="molecule type" value="Genomic_DNA"/>
</dbReference>
<accession>A0A8J3A157</accession>
<dbReference type="SUPFAM" id="SSF53822">
    <property type="entry name" value="Periplasmic binding protein-like I"/>
    <property type="match status" value="1"/>
</dbReference>
<dbReference type="Gene3D" id="1.10.260.40">
    <property type="entry name" value="lambda repressor-like DNA-binding domains"/>
    <property type="match status" value="1"/>
</dbReference>
<proteinExistence type="predicted"/>
<evidence type="ECO:0000313" key="7">
    <source>
        <dbReference type="Proteomes" id="UP000621856"/>
    </source>
</evidence>
<evidence type="ECO:0000256" key="3">
    <source>
        <dbReference type="ARBA" id="ARBA00023163"/>
    </source>
</evidence>
<dbReference type="AlphaFoldDB" id="A0A8J3A157"/>
<feature type="domain" description="HTH lacI-type" evidence="5">
    <location>
        <begin position="29"/>
        <end position="83"/>
    </location>
</feature>
<dbReference type="SMART" id="SM00354">
    <property type="entry name" value="HTH_LACI"/>
    <property type="match status" value="1"/>
</dbReference>
<keyword evidence="3" id="KW-0804">Transcription</keyword>
<feature type="compositionally biased region" description="Basic residues" evidence="4">
    <location>
        <begin position="1"/>
        <end position="10"/>
    </location>
</feature>
<dbReference type="PROSITE" id="PS00356">
    <property type="entry name" value="HTH_LACI_1"/>
    <property type="match status" value="1"/>
</dbReference>
<evidence type="ECO:0000313" key="6">
    <source>
        <dbReference type="EMBL" id="GGH92343.1"/>
    </source>
</evidence>
<dbReference type="InterPro" id="IPR028082">
    <property type="entry name" value="Peripla_BP_I"/>
</dbReference>
<name>A0A8J3A157_9PROT</name>
<dbReference type="GO" id="GO:0003700">
    <property type="term" value="F:DNA-binding transcription factor activity"/>
    <property type="evidence" value="ECO:0007669"/>
    <property type="project" value="TreeGrafter"/>
</dbReference>
<dbReference type="CDD" id="cd01392">
    <property type="entry name" value="HTH_LacI"/>
    <property type="match status" value="1"/>
</dbReference>
<dbReference type="RefSeq" id="WP_229714495.1">
    <property type="nucleotide sequence ID" value="NZ_BMGZ01000001.1"/>
</dbReference>
<dbReference type="InterPro" id="IPR046335">
    <property type="entry name" value="LacI/GalR-like_sensor"/>
</dbReference>
<evidence type="ECO:0000256" key="1">
    <source>
        <dbReference type="ARBA" id="ARBA00023015"/>
    </source>
</evidence>
<dbReference type="InterPro" id="IPR010982">
    <property type="entry name" value="Lambda_DNA-bd_dom_sf"/>
</dbReference>
<feature type="region of interest" description="Disordered" evidence="4">
    <location>
        <begin position="1"/>
        <end position="20"/>
    </location>
</feature>
<dbReference type="Pfam" id="PF00356">
    <property type="entry name" value="LacI"/>
    <property type="match status" value="1"/>
</dbReference>
<evidence type="ECO:0000256" key="4">
    <source>
        <dbReference type="SAM" id="MobiDB-lite"/>
    </source>
</evidence>
<keyword evidence="1" id="KW-0805">Transcription regulation</keyword>
<dbReference type="PROSITE" id="PS50932">
    <property type="entry name" value="HTH_LACI_2"/>
    <property type="match status" value="1"/>
</dbReference>
<dbReference type="CDD" id="cd01545">
    <property type="entry name" value="PBP1_SalR"/>
    <property type="match status" value="1"/>
</dbReference>
<keyword evidence="2" id="KW-0238">DNA-binding</keyword>
<dbReference type="PANTHER" id="PTHR30146">
    <property type="entry name" value="LACI-RELATED TRANSCRIPTIONAL REPRESSOR"/>
    <property type="match status" value="1"/>
</dbReference>
<dbReference type="InterPro" id="IPR000843">
    <property type="entry name" value="HTH_LacI"/>
</dbReference>
<dbReference type="Gene3D" id="3.40.50.2300">
    <property type="match status" value="2"/>
</dbReference>
<reference evidence="6" key="1">
    <citation type="journal article" date="2014" name="Int. J. Syst. Evol. Microbiol.">
        <title>Complete genome sequence of Corynebacterium casei LMG S-19264T (=DSM 44701T), isolated from a smear-ripened cheese.</title>
        <authorList>
            <consortium name="US DOE Joint Genome Institute (JGI-PGF)"/>
            <person name="Walter F."/>
            <person name="Albersmeier A."/>
            <person name="Kalinowski J."/>
            <person name="Ruckert C."/>
        </authorList>
    </citation>
    <scope>NUCLEOTIDE SEQUENCE</scope>
    <source>
        <strain evidence="6">CGMCC 1.14984</strain>
    </source>
</reference>